<evidence type="ECO:0000313" key="2">
    <source>
        <dbReference type="EMBL" id="MBI1755601.1"/>
    </source>
</evidence>
<dbReference type="PANTHER" id="PTHR40278:SF1">
    <property type="entry name" value="DNA UTILIZATION PROTEIN HOFN"/>
    <property type="match status" value="1"/>
</dbReference>
<keyword evidence="1" id="KW-1133">Transmembrane helix</keyword>
<protein>
    <submittedName>
        <fullName evidence="2">PilN domain-containing protein</fullName>
    </submittedName>
</protein>
<reference evidence="2" key="1">
    <citation type="submission" date="2020-07" db="EMBL/GenBank/DDBJ databases">
        <title>Huge and variable diversity of episymbiotic CPR bacteria and DPANN archaea in groundwater ecosystems.</title>
        <authorList>
            <person name="He C.Y."/>
            <person name="Keren R."/>
            <person name="Whittaker M."/>
            <person name="Farag I.F."/>
            <person name="Doudna J."/>
            <person name="Cate J.H.D."/>
            <person name="Banfield J.F."/>
        </authorList>
    </citation>
    <scope>NUCLEOTIDE SEQUENCE</scope>
    <source>
        <strain evidence="2">NC_groundwater_17_Pr7_B-0.1um_64_12</strain>
    </source>
</reference>
<dbReference type="AlphaFoldDB" id="A0A931LTM1"/>
<keyword evidence="1" id="KW-0812">Transmembrane</keyword>
<sequence length="197" mass="22010">MPYINLIQEQRLAVQNRERKARTFFLAFAVLGTASTLGFLTLFVESEVAQIEAVRLKSHIERTEPIVRQIEQQNAAFDSVSPKVKTLEDAQAITARWDRVLNHLAHQTPAEAWLTTVRSVAPDPTKPVNITFGGIAPAQEPVGEFILRLQNLPDLLDVNLKFTQEKIINQGRGIEFEINTNLADSADPAEVPKETKS</sequence>
<comment type="caution">
    <text evidence="2">The sequence shown here is derived from an EMBL/GenBank/DDBJ whole genome shotgun (WGS) entry which is preliminary data.</text>
</comment>
<dbReference type="Proteomes" id="UP000727962">
    <property type="component" value="Unassembled WGS sequence"/>
</dbReference>
<gene>
    <name evidence="2" type="ORF">HYR64_00650</name>
</gene>
<feature type="transmembrane region" description="Helical" evidence="1">
    <location>
        <begin position="21"/>
        <end position="44"/>
    </location>
</feature>
<evidence type="ECO:0000313" key="3">
    <source>
        <dbReference type="Proteomes" id="UP000727962"/>
    </source>
</evidence>
<proteinExistence type="predicted"/>
<dbReference type="InterPro" id="IPR052534">
    <property type="entry name" value="Extracell_DNA_Util/SecSys_Comp"/>
</dbReference>
<evidence type="ECO:0000256" key="1">
    <source>
        <dbReference type="SAM" id="Phobius"/>
    </source>
</evidence>
<dbReference type="Pfam" id="PF05137">
    <property type="entry name" value="PilN"/>
    <property type="match status" value="1"/>
</dbReference>
<organism evidence="2 3">
    <name type="scientific">Fimbriimonas ginsengisoli</name>
    <dbReference type="NCBI Taxonomy" id="1005039"/>
    <lineage>
        <taxon>Bacteria</taxon>
        <taxon>Bacillati</taxon>
        <taxon>Armatimonadota</taxon>
        <taxon>Fimbriimonadia</taxon>
        <taxon>Fimbriimonadales</taxon>
        <taxon>Fimbriimonadaceae</taxon>
        <taxon>Fimbriimonas</taxon>
    </lineage>
</organism>
<dbReference type="EMBL" id="JACOSL010000004">
    <property type="protein sequence ID" value="MBI1755601.1"/>
    <property type="molecule type" value="Genomic_DNA"/>
</dbReference>
<keyword evidence="1" id="KW-0472">Membrane</keyword>
<dbReference type="PANTHER" id="PTHR40278">
    <property type="entry name" value="DNA UTILIZATION PROTEIN HOFN"/>
    <property type="match status" value="1"/>
</dbReference>
<accession>A0A931LTM1</accession>
<dbReference type="InterPro" id="IPR007813">
    <property type="entry name" value="PilN"/>
</dbReference>
<name>A0A931LTM1_FIMGI</name>